<dbReference type="Pfam" id="PF09685">
    <property type="entry name" value="MamF_MmsF"/>
    <property type="match status" value="1"/>
</dbReference>
<evidence type="ECO:0000256" key="4">
    <source>
        <dbReference type="ARBA" id="ARBA00023136"/>
    </source>
</evidence>
<protein>
    <recommendedName>
        <fullName evidence="8">Import component protein</fullName>
    </recommendedName>
</protein>
<evidence type="ECO:0000256" key="3">
    <source>
        <dbReference type="ARBA" id="ARBA00022989"/>
    </source>
</evidence>
<gene>
    <name evidence="6" type="ORF">A3B21_04520</name>
</gene>
<name>A0A1F7UTW7_9BACT</name>
<dbReference type="Proteomes" id="UP000176897">
    <property type="component" value="Unassembled WGS sequence"/>
</dbReference>
<dbReference type="STRING" id="1802401.A3B21_04520"/>
<feature type="transmembrane region" description="Helical" evidence="5">
    <location>
        <begin position="17"/>
        <end position="34"/>
    </location>
</feature>
<comment type="subcellular location">
    <subcellularLocation>
        <location evidence="1">Membrane</location>
        <topology evidence="1">Multi-pass membrane protein</topology>
    </subcellularLocation>
</comment>
<keyword evidence="4 5" id="KW-0472">Membrane</keyword>
<feature type="transmembrane region" description="Helical" evidence="5">
    <location>
        <begin position="69"/>
        <end position="87"/>
    </location>
</feature>
<evidence type="ECO:0000256" key="1">
    <source>
        <dbReference type="ARBA" id="ARBA00004141"/>
    </source>
</evidence>
<sequence length="110" mass="12315">MVQEEAGRKNPSKDEKILAAIGYLWILCLLPLLGKRQSEFAQFHGKQGLVLTITSFIVWLVAWVPLIGWIVGFFGTIGLLVLAVLGIQSAMQGKYWEMPVLGKYARQIKL</sequence>
<keyword evidence="2 5" id="KW-0812">Transmembrane</keyword>
<proteinExistence type="predicted"/>
<evidence type="ECO:0008006" key="8">
    <source>
        <dbReference type="Google" id="ProtNLM"/>
    </source>
</evidence>
<dbReference type="AlphaFoldDB" id="A0A1F7UTW7"/>
<comment type="caution">
    <text evidence="6">The sequence shown here is derived from an EMBL/GenBank/DDBJ whole genome shotgun (WGS) entry which is preliminary data.</text>
</comment>
<organism evidence="6 7">
    <name type="scientific">Candidatus Uhrbacteria bacterium RIFCSPLOWO2_01_FULL_47_24</name>
    <dbReference type="NCBI Taxonomy" id="1802401"/>
    <lineage>
        <taxon>Bacteria</taxon>
        <taxon>Candidatus Uhriibacteriota</taxon>
    </lineage>
</organism>
<dbReference type="EMBL" id="MGEJ01000003">
    <property type="protein sequence ID" value="OGL81732.1"/>
    <property type="molecule type" value="Genomic_DNA"/>
</dbReference>
<evidence type="ECO:0000313" key="7">
    <source>
        <dbReference type="Proteomes" id="UP000176897"/>
    </source>
</evidence>
<dbReference type="InterPro" id="IPR019109">
    <property type="entry name" value="MamF_MmsF"/>
</dbReference>
<evidence type="ECO:0000256" key="5">
    <source>
        <dbReference type="SAM" id="Phobius"/>
    </source>
</evidence>
<reference evidence="6 7" key="1">
    <citation type="journal article" date="2016" name="Nat. Commun.">
        <title>Thousands of microbial genomes shed light on interconnected biogeochemical processes in an aquifer system.</title>
        <authorList>
            <person name="Anantharaman K."/>
            <person name="Brown C.T."/>
            <person name="Hug L.A."/>
            <person name="Sharon I."/>
            <person name="Castelle C.J."/>
            <person name="Probst A.J."/>
            <person name="Thomas B.C."/>
            <person name="Singh A."/>
            <person name="Wilkins M.J."/>
            <person name="Karaoz U."/>
            <person name="Brodie E.L."/>
            <person name="Williams K.H."/>
            <person name="Hubbard S.S."/>
            <person name="Banfield J.F."/>
        </authorList>
    </citation>
    <scope>NUCLEOTIDE SEQUENCE [LARGE SCALE GENOMIC DNA]</scope>
</reference>
<accession>A0A1F7UTW7</accession>
<evidence type="ECO:0000256" key="2">
    <source>
        <dbReference type="ARBA" id="ARBA00022692"/>
    </source>
</evidence>
<evidence type="ECO:0000313" key="6">
    <source>
        <dbReference type="EMBL" id="OGL81732.1"/>
    </source>
</evidence>
<keyword evidence="3 5" id="KW-1133">Transmembrane helix</keyword>
<feature type="transmembrane region" description="Helical" evidence="5">
    <location>
        <begin position="46"/>
        <end position="63"/>
    </location>
</feature>